<name>A0A369K591_HYPMA</name>
<dbReference type="PROSITE" id="PS50297">
    <property type="entry name" value="ANK_REP_REGION"/>
    <property type="match status" value="1"/>
</dbReference>
<dbReference type="InterPro" id="IPR000182">
    <property type="entry name" value="GNAT_dom"/>
</dbReference>
<dbReference type="PROSITE" id="PS51186">
    <property type="entry name" value="GNAT"/>
    <property type="match status" value="1"/>
</dbReference>
<feature type="repeat" description="ANK" evidence="1">
    <location>
        <begin position="258"/>
        <end position="290"/>
    </location>
</feature>
<comment type="caution">
    <text evidence="4">The sequence shown here is derived from an EMBL/GenBank/DDBJ whole genome shotgun (WGS) entry which is preliminary data.</text>
</comment>
<keyword evidence="1" id="KW-0040">ANK repeat</keyword>
<dbReference type="OrthoDB" id="508139at2759"/>
<proteinExistence type="predicted"/>
<evidence type="ECO:0000256" key="2">
    <source>
        <dbReference type="SAM" id="MobiDB-lite"/>
    </source>
</evidence>
<accession>A0A369K591</accession>
<dbReference type="InterPro" id="IPR002110">
    <property type="entry name" value="Ankyrin_rpt"/>
</dbReference>
<gene>
    <name evidence="4" type="ORF">Hypma_006134</name>
</gene>
<sequence>MSLQLDACTATISVTPDDENPKSLHNIELEVTHPELGHIGRLSGIKILRQFCGTRFLEVLDEHSQELQTFGSDIFDKNGRIRPWLVEEGRRKGTGCWGRELDTGILIYILNMSVDEKYRNKGIGSWMVKKLVESPHVQKDDTLVCWPSPTDVEDKAAWTALQDKQISFFRKNGFRRIGRTNFFGYSPDPSHPSRQLAADADVDAQGKGFDMEDLSVDELMARYPLHFEVVNILGPDVSNIIQAAYTQDPASIHRPDASGFTPIYMALSRGNIPAVRKLLQLGVNDDLANSDNKEGLTPLEALESSMRSGREFSETLLGQWGGYSDDELRCEFLTKRAMGLPLVSNDEAEYVKKRKWGCTCGVCAGGWLSKRMRFRLEGEAGISKDNMEMEMDYFTRGEAIDDPIMLSYSSHIPPHLHRSIYKTFYKGYQSIFEAISAFLRTSDAPLSVASIASTAFGPGIDFYLGRGGKYEYALDAVTHAAEEQSELGDGTFEEMYEDETEVGTEYTGLPKCANDLEFGMVRRMVGLDPQLRWGPYYGEEDDDDDINMDDDEDDDDDNMIGVLSAGAVPEFLQELLRRMPQGLMSPGPAF</sequence>
<keyword evidence="5" id="KW-1185">Reference proteome</keyword>
<dbReference type="CDD" id="cd04301">
    <property type="entry name" value="NAT_SF"/>
    <property type="match status" value="1"/>
</dbReference>
<dbReference type="Pfam" id="PF13508">
    <property type="entry name" value="Acetyltransf_7"/>
    <property type="match status" value="1"/>
</dbReference>
<dbReference type="Proteomes" id="UP000076154">
    <property type="component" value="Unassembled WGS sequence"/>
</dbReference>
<evidence type="ECO:0000256" key="1">
    <source>
        <dbReference type="PROSITE-ProRule" id="PRU00023"/>
    </source>
</evidence>
<dbReference type="GO" id="GO:0016747">
    <property type="term" value="F:acyltransferase activity, transferring groups other than amino-acyl groups"/>
    <property type="evidence" value="ECO:0007669"/>
    <property type="project" value="InterPro"/>
</dbReference>
<dbReference type="InterPro" id="IPR036770">
    <property type="entry name" value="Ankyrin_rpt-contain_sf"/>
</dbReference>
<dbReference type="SUPFAM" id="SSF48403">
    <property type="entry name" value="Ankyrin repeat"/>
    <property type="match status" value="1"/>
</dbReference>
<dbReference type="AlphaFoldDB" id="A0A369K591"/>
<evidence type="ECO:0000313" key="5">
    <source>
        <dbReference type="Proteomes" id="UP000076154"/>
    </source>
</evidence>
<dbReference type="Gene3D" id="1.25.40.20">
    <property type="entry name" value="Ankyrin repeat-containing domain"/>
    <property type="match status" value="1"/>
</dbReference>
<organism evidence="4 5">
    <name type="scientific">Hypsizygus marmoreus</name>
    <name type="common">White beech mushroom</name>
    <name type="synonym">Agaricus marmoreus</name>
    <dbReference type="NCBI Taxonomy" id="39966"/>
    <lineage>
        <taxon>Eukaryota</taxon>
        <taxon>Fungi</taxon>
        <taxon>Dikarya</taxon>
        <taxon>Basidiomycota</taxon>
        <taxon>Agaricomycotina</taxon>
        <taxon>Agaricomycetes</taxon>
        <taxon>Agaricomycetidae</taxon>
        <taxon>Agaricales</taxon>
        <taxon>Tricholomatineae</taxon>
        <taxon>Lyophyllaceae</taxon>
        <taxon>Hypsizygus</taxon>
    </lineage>
</organism>
<evidence type="ECO:0000313" key="4">
    <source>
        <dbReference type="EMBL" id="RDB26046.1"/>
    </source>
</evidence>
<dbReference type="Gene3D" id="3.40.630.30">
    <property type="match status" value="1"/>
</dbReference>
<feature type="domain" description="N-acetyltransferase" evidence="3">
    <location>
        <begin position="43"/>
        <end position="199"/>
    </location>
</feature>
<dbReference type="SUPFAM" id="SSF55729">
    <property type="entry name" value="Acyl-CoA N-acyltransferases (Nat)"/>
    <property type="match status" value="1"/>
</dbReference>
<dbReference type="PROSITE" id="PS50088">
    <property type="entry name" value="ANK_REPEAT"/>
    <property type="match status" value="1"/>
</dbReference>
<reference evidence="4" key="1">
    <citation type="submission" date="2018-04" db="EMBL/GenBank/DDBJ databases">
        <title>Whole genome sequencing of Hypsizygus marmoreus.</title>
        <authorList>
            <person name="Choi I.-G."/>
            <person name="Min B."/>
            <person name="Kim J.-G."/>
            <person name="Kim S."/>
            <person name="Oh Y.-L."/>
            <person name="Kong W.-S."/>
            <person name="Park H."/>
            <person name="Jeong J."/>
            <person name="Song E.-S."/>
        </authorList>
    </citation>
    <scope>NUCLEOTIDE SEQUENCE [LARGE SCALE GENOMIC DNA]</scope>
    <source>
        <strain evidence="4">51987-8</strain>
    </source>
</reference>
<protein>
    <recommendedName>
        <fullName evidence="3">N-acetyltransferase domain-containing protein</fullName>
    </recommendedName>
</protein>
<feature type="region of interest" description="Disordered" evidence="2">
    <location>
        <begin position="533"/>
        <end position="556"/>
    </location>
</feature>
<dbReference type="InParanoid" id="A0A369K591"/>
<dbReference type="EMBL" id="LUEZ02000040">
    <property type="protein sequence ID" value="RDB26046.1"/>
    <property type="molecule type" value="Genomic_DNA"/>
</dbReference>
<feature type="compositionally biased region" description="Acidic residues" evidence="2">
    <location>
        <begin position="538"/>
        <end position="556"/>
    </location>
</feature>
<dbReference type="InterPro" id="IPR016181">
    <property type="entry name" value="Acyl_CoA_acyltransferase"/>
</dbReference>
<evidence type="ECO:0000259" key="3">
    <source>
        <dbReference type="PROSITE" id="PS51186"/>
    </source>
</evidence>
<dbReference type="STRING" id="39966.A0A369K591"/>